<accession>A0ABP0HW32</accession>
<keyword evidence="2" id="KW-0812">Transmembrane</keyword>
<protein>
    <submittedName>
        <fullName evidence="3">Uncharacterized protein</fullName>
    </submittedName>
</protein>
<name>A0ABP0HW32_9DINO</name>
<dbReference type="Proteomes" id="UP001642464">
    <property type="component" value="Unassembled WGS sequence"/>
</dbReference>
<evidence type="ECO:0000256" key="2">
    <source>
        <dbReference type="SAM" id="Phobius"/>
    </source>
</evidence>
<gene>
    <name evidence="3" type="ORF">SCF082_LOCUS3708</name>
</gene>
<organism evidence="3 4">
    <name type="scientific">Durusdinium trenchii</name>
    <dbReference type="NCBI Taxonomy" id="1381693"/>
    <lineage>
        <taxon>Eukaryota</taxon>
        <taxon>Sar</taxon>
        <taxon>Alveolata</taxon>
        <taxon>Dinophyceae</taxon>
        <taxon>Suessiales</taxon>
        <taxon>Symbiodiniaceae</taxon>
        <taxon>Durusdinium</taxon>
    </lineage>
</organism>
<evidence type="ECO:0000313" key="3">
    <source>
        <dbReference type="EMBL" id="CAK8993903.1"/>
    </source>
</evidence>
<keyword evidence="2" id="KW-0472">Membrane</keyword>
<feature type="region of interest" description="Disordered" evidence="1">
    <location>
        <begin position="147"/>
        <end position="177"/>
    </location>
</feature>
<proteinExistence type="predicted"/>
<dbReference type="EMBL" id="CAXAMM010001892">
    <property type="protein sequence ID" value="CAK8993903.1"/>
    <property type="molecule type" value="Genomic_DNA"/>
</dbReference>
<evidence type="ECO:0000256" key="1">
    <source>
        <dbReference type="SAM" id="MobiDB-lite"/>
    </source>
</evidence>
<feature type="transmembrane region" description="Helical" evidence="2">
    <location>
        <begin position="42"/>
        <end position="64"/>
    </location>
</feature>
<evidence type="ECO:0000313" key="4">
    <source>
        <dbReference type="Proteomes" id="UP001642464"/>
    </source>
</evidence>
<feature type="compositionally biased region" description="Gly residues" evidence="1">
    <location>
        <begin position="150"/>
        <end position="160"/>
    </location>
</feature>
<keyword evidence="4" id="KW-1185">Reference proteome</keyword>
<keyword evidence="2" id="KW-1133">Transmembrane helix</keyword>
<sequence length="192" mass="20765">MVIPIPAMGVMGGPPTPYALARRPWVQCVLILQSLCCLARMVVFLDIMGGFLMAIMIAVGICAIREDFNVQLLCYWGFMCLINGSFDLVKLIDVLVKSHLPLFSTKMPQEYNIYNGIALSIPVTTLLGVPLAWWIYRDWSNGGDADLPGPAGGRYQGQGEGPTERSSLLGAPQAGPAQFTAFEGQGRRLGSG</sequence>
<comment type="caution">
    <text evidence="3">The sequence shown here is derived from an EMBL/GenBank/DDBJ whole genome shotgun (WGS) entry which is preliminary data.</text>
</comment>
<feature type="transmembrane region" description="Helical" evidence="2">
    <location>
        <begin position="113"/>
        <end position="136"/>
    </location>
</feature>
<reference evidence="3 4" key="1">
    <citation type="submission" date="2024-02" db="EMBL/GenBank/DDBJ databases">
        <authorList>
            <person name="Chen Y."/>
            <person name="Shah S."/>
            <person name="Dougan E. K."/>
            <person name="Thang M."/>
            <person name="Chan C."/>
        </authorList>
    </citation>
    <scope>NUCLEOTIDE SEQUENCE [LARGE SCALE GENOMIC DNA]</scope>
</reference>